<evidence type="ECO:0000256" key="3">
    <source>
        <dbReference type="ARBA" id="ARBA00022723"/>
    </source>
</evidence>
<dbReference type="CDD" id="cd07038">
    <property type="entry name" value="TPP_PYR_PDC_IPDC_like"/>
    <property type="match status" value="1"/>
</dbReference>
<keyword evidence="3" id="KW-0479">Metal-binding</keyword>
<dbReference type="Gene3D" id="3.40.50.970">
    <property type="match status" value="1"/>
</dbReference>
<evidence type="ECO:0000313" key="10">
    <source>
        <dbReference type="Proteomes" id="UP001156614"/>
    </source>
</evidence>
<dbReference type="GO" id="GO:0005829">
    <property type="term" value="C:cytosol"/>
    <property type="evidence" value="ECO:0007669"/>
    <property type="project" value="TreeGrafter"/>
</dbReference>
<dbReference type="InterPro" id="IPR012001">
    <property type="entry name" value="Thiamin_PyroP_enz_TPP-bd_dom"/>
</dbReference>
<protein>
    <recommendedName>
        <fullName evidence="8">Thiamine pyrophosphate enzyme N-terminal TPP-binding domain-containing protein</fullName>
    </recommendedName>
</protein>
<dbReference type="InterPro" id="IPR029061">
    <property type="entry name" value="THDP-binding"/>
</dbReference>
<dbReference type="InterPro" id="IPR047213">
    <property type="entry name" value="TPP_PYR_PDC_IPDC-like"/>
</dbReference>
<organism evidence="9 10">
    <name type="scientific">Gluconobacter cerinus</name>
    <dbReference type="NCBI Taxonomy" id="38307"/>
    <lineage>
        <taxon>Bacteria</taxon>
        <taxon>Pseudomonadati</taxon>
        <taxon>Pseudomonadota</taxon>
        <taxon>Alphaproteobacteria</taxon>
        <taxon>Acetobacterales</taxon>
        <taxon>Acetobacteraceae</taxon>
        <taxon>Gluconobacter</taxon>
    </lineage>
</organism>
<feature type="domain" description="Thiamine pyrophosphate enzyme N-terminal TPP-binding" evidence="8">
    <location>
        <begin position="4"/>
        <end position="107"/>
    </location>
</feature>
<dbReference type="GO" id="GO:0000949">
    <property type="term" value="P:aromatic amino acid family catabolic process to alcohol via Ehrlich pathway"/>
    <property type="evidence" value="ECO:0007669"/>
    <property type="project" value="TreeGrafter"/>
</dbReference>
<evidence type="ECO:0000256" key="1">
    <source>
        <dbReference type="ARBA" id="ARBA00001964"/>
    </source>
</evidence>
<keyword evidence="7" id="KW-0456">Lyase</keyword>
<dbReference type="GO" id="GO:0030976">
    <property type="term" value="F:thiamine pyrophosphate binding"/>
    <property type="evidence" value="ECO:0007669"/>
    <property type="project" value="InterPro"/>
</dbReference>
<keyword evidence="10" id="KW-1185">Reference proteome</keyword>
<dbReference type="AlphaFoldDB" id="A0AAV5NHH3"/>
<gene>
    <name evidence="9" type="ORF">GCM10007867_22740</name>
</gene>
<accession>A0AAV5NHH3</accession>
<name>A0AAV5NHH3_9PROT</name>
<dbReference type="GO" id="GO:0004737">
    <property type="term" value="F:pyruvate decarboxylase activity"/>
    <property type="evidence" value="ECO:0007669"/>
    <property type="project" value="TreeGrafter"/>
</dbReference>
<comment type="cofactor">
    <cofactor evidence="1">
        <name>thiamine diphosphate</name>
        <dbReference type="ChEBI" id="CHEBI:58937"/>
    </cofactor>
</comment>
<dbReference type="PANTHER" id="PTHR43452:SF1">
    <property type="entry name" value="PYRUVATE DECARBOXYLASE C186.09-RELATED"/>
    <property type="match status" value="1"/>
</dbReference>
<evidence type="ECO:0000256" key="6">
    <source>
        <dbReference type="ARBA" id="ARBA00023052"/>
    </source>
</evidence>
<comment type="similarity">
    <text evidence="2">Belongs to the TPP enzyme family.</text>
</comment>
<keyword evidence="5" id="KW-0460">Magnesium</keyword>
<dbReference type="EMBL" id="BSNU01000003">
    <property type="protein sequence ID" value="GLQ63429.1"/>
    <property type="molecule type" value="Genomic_DNA"/>
</dbReference>
<dbReference type="Pfam" id="PF02776">
    <property type="entry name" value="TPP_enzyme_N"/>
    <property type="match status" value="1"/>
</dbReference>
<dbReference type="InterPro" id="IPR012110">
    <property type="entry name" value="PDC/IPDC-like"/>
</dbReference>
<evidence type="ECO:0000313" key="9">
    <source>
        <dbReference type="EMBL" id="GLQ63429.1"/>
    </source>
</evidence>
<reference evidence="10" key="1">
    <citation type="journal article" date="2019" name="Int. J. Syst. Evol. Microbiol.">
        <title>The Global Catalogue of Microorganisms (GCM) 10K type strain sequencing project: providing services to taxonomists for standard genome sequencing and annotation.</title>
        <authorList>
            <consortium name="The Broad Institute Genomics Platform"/>
            <consortium name="The Broad Institute Genome Sequencing Center for Infectious Disease"/>
            <person name="Wu L."/>
            <person name="Ma J."/>
        </authorList>
    </citation>
    <scope>NUCLEOTIDE SEQUENCE [LARGE SCALE GENOMIC DNA]</scope>
    <source>
        <strain evidence="10">NBRC 3267</strain>
    </source>
</reference>
<keyword evidence="6" id="KW-0786">Thiamine pyrophosphate</keyword>
<dbReference type="SUPFAM" id="SSF52518">
    <property type="entry name" value="Thiamin diphosphate-binding fold (THDP-binding)"/>
    <property type="match status" value="1"/>
</dbReference>
<dbReference type="PANTHER" id="PTHR43452">
    <property type="entry name" value="PYRUVATE DECARBOXYLASE"/>
    <property type="match status" value="1"/>
</dbReference>
<comment type="caution">
    <text evidence="9">The sequence shown here is derived from an EMBL/GenBank/DDBJ whole genome shotgun (WGS) entry which is preliminary data.</text>
</comment>
<evidence type="ECO:0000256" key="7">
    <source>
        <dbReference type="ARBA" id="ARBA00023239"/>
    </source>
</evidence>
<evidence type="ECO:0000256" key="4">
    <source>
        <dbReference type="ARBA" id="ARBA00022793"/>
    </source>
</evidence>
<dbReference type="GO" id="GO:0046872">
    <property type="term" value="F:metal ion binding"/>
    <property type="evidence" value="ECO:0007669"/>
    <property type="project" value="UniProtKB-KW"/>
</dbReference>
<proteinExistence type="inferred from homology"/>
<evidence type="ECO:0000256" key="5">
    <source>
        <dbReference type="ARBA" id="ARBA00022842"/>
    </source>
</evidence>
<evidence type="ECO:0000259" key="8">
    <source>
        <dbReference type="Pfam" id="PF02776"/>
    </source>
</evidence>
<keyword evidence="4" id="KW-0210">Decarboxylase</keyword>
<sequence length="196" mass="20643">MTFTVGHYLAERLTQIGLKHHFAVTGDDNLVLLDQMLAHGGMKQIYSCNELNCSLSAEGYARVNGAAAAIMTLGVGATSALNVIGEAYAESLPVILISGISNTNDEGADRVLPSQIAIIGRITVAAEKLTSAETAPGQIDHVLRAALREKKPAYLEIPCHIAGQPCVRPSPVSAVTSDCYQSGIPERCNRGTSLPS</sequence>
<evidence type="ECO:0000256" key="2">
    <source>
        <dbReference type="ARBA" id="ARBA00007812"/>
    </source>
</evidence>
<dbReference type="Proteomes" id="UP001156614">
    <property type="component" value="Unassembled WGS sequence"/>
</dbReference>